<evidence type="ECO:0008006" key="4">
    <source>
        <dbReference type="Google" id="ProtNLM"/>
    </source>
</evidence>
<proteinExistence type="predicted"/>
<evidence type="ECO:0000256" key="1">
    <source>
        <dbReference type="SAM" id="SignalP"/>
    </source>
</evidence>
<keyword evidence="1" id="KW-0732">Signal</keyword>
<name>A0A0F6WQ02_9CORY</name>
<dbReference type="PATRIC" id="fig|92706.3.peg.697"/>
<feature type="chain" id="PRO_5039559572" description="DUF732 domain-containing protein" evidence="1">
    <location>
        <begin position="23"/>
        <end position="157"/>
    </location>
</feature>
<dbReference type="AlphaFoldDB" id="A0A0F6WQ02"/>
<evidence type="ECO:0000313" key="2">
    <source>
        <dbReference type="EMBL" id="AKF26661.1"/>
    </source>
</evidence>
<gene>
    <name evidence="2" type="ORF">YH66_03380</name>
</gene>
<dbReference type="PROSITE" id="PS51257">
    <property type="entry name" value="PROKAR_LIPOPROTEIN"/>
    <property type="match status" value="1"/>
</dbReference>
<dbReference type="Proteomes" id="UP000034037">
    <property type="component" value="Chromosome"/>
</dbReference>
<accession>A0A0F6WQ02</accession>
<dbReference type="EMBL" id="CP011309">
    <property type="protein sequence ID" value="AKF26661.1"/>
    <property type="molecule type" value="Genomic_DNA"/>
</dbReference>
<dbReference type="RefSeq" id="WP_003854591.1">
    <property type="nucleotide sequence ID" value="NZ_CP011309.1"/>
</dbReference>
<organism evidence="2 3">
    <name type="scientific">[Brevibacterium] flavum</name>
    <dbReference type="NCBI Taxonomy" id="92706"/>
    <lineage>
        <taxon>Bacteria</taxon>
        <taxon>Bacillati</taxon>
        <taxon>Actinomycetota</taxon>
        <taxon>Actinomycetes</taxon>
        <taxon>Mycobacteriales</taxon>
        <taxon>Corynebacteriaceae</taxon>
        <taxon>Corynebacterium</taxon>
    </lineage>
</organism>
<sequence>MKTSWKFPAFLTVALSLSSIIAGCSNSTLDQEAAPVTITTTSISTQVTTVTETVEVEASAIPTPEEQTAATVATTPIRVSQQDQIYGQVIRGYGVDITDEQVSQVGGPVCNSYDAGGGLDAALGIVESVTGYTGWQATKIVQGVVVGRCSQYADLTY</sequence>
<keyword evidence="3" id="KW-1185">Reference proteome</keyword>
<evidence type="ECO:0000313" key="3">
    <source>
        <dbReference type="Proteomes" id="UP000034037"/>
    </source>
</evidence>
<dbReference type="PROSITE" id="PS00430">
    <property type="entry name" value="TONB_DEPENDENT_REC_1"/>
    <property type="match status" value="1"/>
</dbReference>
<dbReference type="InterPro" id="IPR010916">
    <property type="entry name" value="TonB_box_CS"/>
</dbReference>
<protein>
    <recommendedName>
        <fullName evidence="4">DUF732 domain-containing protein</fullName>
    </recommendedName>
</protein>
<reference evidence="2 3" key="1">
    <citation type="submission" date="2015-04" db="EMBL/GenBank/DDBJ databases">
        <title>Complete Genome Sequence of Brevibacterium flavum ATCC 15168.</title>
        <authorList>
            <person name="Ahn J."/>
            <person name="Park G."/>
            <person name="Jeon W."/>
            <person name="Jang Y."/>
            <person name="Jang M."/>
            <person name="Lee H."/>
            <person name="Lee H."/>
        </authorList>
    </citation>
    <scope>NUCLEOTIDE SEQUENCE [LARGE SCALE GENOMIC DNA]</scope>
    <source>
        <strain evidence="2 3">ATCC 15168</strain>
    </source>
</reference>
<feature type="signal peptide" evidence="1">
    <location>
        <begin position="1"/>
        <end position="22"/>
    </location>
</feature>
<dbReference type="HOGENOM" id="CLU_1674568_0_0_11"/>